<evidence type="ECO:0000313" key="2">
    <source>
        <dbReference type="EMBL" id="SFF46301.1"/>
    </source>
</evidence>
<name>A0A1I2J0N6_9BACT</name>
<keyword evidence="1" id="KW-0812">Transmembrane</keyword>
<keyword evidence="1" id="KW-0472">Membrane</keyword>
<accession>A0A1I2J0N6</accession>
<organism evidence="2 3">
    <name type="scientific">Thermoflexibacter ruber</name>
    <dbReference type="NCBI Taxonomy" id="1003"/>
    <lineage>
        <taxon>Bacteria</taxon>
        <taxon>Pseudomonadati</taxon>
        <taxon>Bacteroidota</taxon>
        <taxon>Cytophagia</taxon>
        <taxon>Cytophagales</taxon>
        <taxon>Thermoflexibacteraceae</taxon>
        <taxon>Thermoflexibacter</taxon>
    </lineage>
</organism>
<proteinExistence type="predicted"/>
<keyword evidence="3" id="KW-1185">Reference proteome</keyword>
<feature type="transmembrane region" description="Helical" evidence="1">
    <location>
        <begin position="14"/>
        <end position="35"/>
    </location>
</feature>
<dbReference type="STRING" id="1003.SAMN04488541_103739"/>
<evidence type="ECO:0000313" key="3">
    <source>
        <dbReference type="Proteomes" id="UP000199513"/>
    </source>
</evidence>
<sequence length="52" mass="6134">MIRNVLESIQGIDIFPIISLTIFFVSFTLMLIWVLKADKKYIKKMSEMPLEK</sequence>
<reference evidence="2 3" key="1">
    <citation type="submission" date="2016-10" db="EMBL/GenBank/DDBJ databases">
        <authorList>
            <person name="de Groot N.N."/>
        </authorList>
    </citation>
    <scope>NUCLEOTIDE SEQUENCE [LARGE SCALE GENOMIC DNA]</scope>
    <source>
        <strain>GEY</strain>
        <strain evidence="3">DSM 9560</strain>
    </source>
</reference>
<protein>
    <recommendedName>
        <fullName evidence="4">Cbb3-type cytochrome oxidase component FixQ</fullName>
    </recommendedName>
</protein>
<evidence type="ECO:0008006" key="4">
    <source>
        <dbReference type="Google" id="ProtNLM"/>
    </source>
</evidence>
<keyword evidence="1" id="KW-1133">Transmembrane helix</keyword>
<dbReference type="OrthoDB" id="982086at2"/>
<dbReference type="Proteomes" id="UP000199513">
    <property type="component" value="Unassembled WGS sequence"/>
</dbReference>
<dbReference type="AlphaFoldDB" id="A0A1I2J0N6"/>
<evidence type="ECO:0000256" key="1">
    <source>
        <dbReference type="SAM" id="Phobius"/>
    </source>
</evidence>
<dbReference type="RefSeq" id="WP_091548790.1">
    <property type="nucleotide sequence ID" value="NZ_FONY01000037.1"/>
</dbReference>
<dbReference type="EMBL" id="FONY01000037">
    <property type="protein sequence ID" value="SFF46301.1"/>
    <property type="molecule type" value="Genomic_DNA"/>
</dbReference>
<gene>
    <name evidence="2" type="ORF">SAMN04488541_103739</name>
</gene>